<gene>
    <name evidence="2" type="ORF">CWB96_09190</name>
    <name evidence="1" type="ORF">CWB97_18825</name>
</gene>
<evidence type="ECO:0000313" key="3">
    <source>
        <dbReference type="Proteomes" id="UP000305730"/>
    </source>
</evidence>
<dbReference type="Proteomes" id="UP000307706">
    <property type="component" value="Unassembled WGS sequence"/>
</dbReference>
<comment type="caution">
    <text evidence="2">The sequence shown here is derived from an EMBL/GenBank/DDBJ whole genome shotgun (WGS) entry which is preliminary data.</text>
</comment>
<sequence>MGLLFITLGLLLPHQYQVHRSQTITTTQPYAFNLLLDLKNWPSIMAWHRLAGVKNINVSTPSSGVGAHIELAHTLGHLEITIVKQSDNNLEFSLLINGEHVGAGRLTSTQSANETKIEWHISGMIHSSLFGGYVALYCEFYLEQMVISAINNMNTQVKLQATQ</sequence>
<proteinExistence type="predicted"/>
<evidence type="ECO:0000313" key="2">
    <source>
        <dbReference type="EMBL" id="TMP59537.1"/>
    </source>
</evidence>
<accession>A0A5S3XS01</accession>
<evidence type="ECO:0000313" key="4">
    <source>
        <dbReference type="Proteomes" id="UP000307706"/>
    </source>
</evidence>
<name>A0A5S3XS01_9GAMM</name>
<dbReference type="SUPFAM" id="SSF55961">
    <property type="entry name" value="Bet v1-like"/>
    <property type="match status" value="1"/>
</dbReference>
<dbReference type="Proteomes" id="UP000305730">
    <property type="component" value="Unassembled WGS sequence"/>
</dbReference>
<dbReference type="OrthoDB" id="6293129at2"/>
<evidence type="ECO:0000313" key="1">
    <source>
        <dbReference type="EMBL" id="TMP40370.1"/>
    </source>
</evidence>
<keyword evidence="3" id="KW-1185">Reference proteome</keyword>
<reference evidence="2" key="3">
    <citation type="submission" date="2019-09" db="EMBL/GenBank/DDBJ databases">
        <title>Co-occurence of chitin degradation, pigmentation and bioactivity in marine Pseudoalteromonas.</title>
        <authorList>
            <person name="Sonnenschein E.C."/>
            <person name="Bech P.K."/>
        </authorList>
    </citation>
    <scope>NUCLEOTIDE SEQUENCE</scope>
    <source>
        <strain evidence="2">S2231</strain>
        <strain evidence="3">S2233</strain>
    </source>
</reference>
<protein>
    <recommendedName>
        <fullName evidence="5">SRPBCC family protein</fullName>
    </recommendedName>
</protein>
<reference evidence="2 4" key="1">
    <citation type="submission" date="2017-12" db="EMBL/GenBank/DDBJ databases">
        <authorList>
            <person name="Paulsen S."/>
            <person name="Gram L.K."/>
        </authorList>
    </citation>
    <scope>NUCLEOTIDE SEQUENCE [LARGE SCALE GENOMIC DNA]</scope>
    <source>
        <strain evidence="2 4">S2231</strain>
        <strain evidence="1">S2233</strain>
    </source>
</reference>
<dbReference type="AlphaFoldDB" id="A0A5S3XS01"/>
<reference evidence="4" key="2">
    <citation type="submission" date="2019-06" db="EMBL/GenBank/DDBJ databases">
        <title>Co-occurence of chitin degradation, pigmentation and bioactivity in marine Pseudoalteromonas.</title>
        <authorList>
            <person name="Sonnenschein E.C."/>
            <person name="Bech P.K."/>
        </authorList>
    </citation>
    <scope>NUCLEOTIDE SEQUENCE [LARGE SCALE GENOMIC DNA]</scope>
    <source>
        <strain evidence="4">S2231</strain>
        <strain evidence="1">S2233</strain>
    </source>
</reference>
<evidence type="ECO:0008006" key="5">
    <source>
        <dbReference type="Google" id="ProtNLM"/>
    </source>
</evidence>
<organism evidence="2 4">
    <name type="scientific">Pseudoalteromonas citrea</name>
    <dbReference type="NCBI Taxonomy" id="43655"/>
    <lineage>
        <taxon>Bacteria</taxon>
        <taxon>Pseudomonadati</taxon>
        <taxon>Pseudomonadota</taxon>
        <taxon>Gammaproteobacteria</taxon>
        <taxon>Alteromonadales</taxon>
        <taxon>Pseudoalteromonadaceae</taxon>
        <taxon>Pseudoalteromonas</taxon>
    </lineage>
</organism>
<dbReference type="RefSeq" id="WP_138637102.1">
    <property type="nucleotide sequence ID" value="NZ_PNCL01000044.1"/>
</dbReference>
<dbReference type="EMBL" id="PNCL01000044">
    <property type="protein sequence ID" value="TMP59537.1"/>
    <property type="molecule type" value="Genomic_DNA"/>
</dbReference>
<dbReference type="EMBL" id="PNCK01000083">
    <property type="protein sequence ID" value="TMP40370.1"/>
    <property type="molecule type" value="Genomic_DNA"/>
</dbReference>